<dbReference type="Proteomes" id="UP000622475">
    <property type="component" value="Unassembled WGS sequence"/>
</dbReference>
<dbReference type="PANTHER" id="PTHR23416">
    <property type="entry name" value="SIALIC ACID SYNTHASE-RELATED"/>
    <property type="match status" value="1"/>
</dbReference>
<keyword evidence="2" id="KW-0677">Repeat</keyword>
<dbReference type="InterPro" id="IPR001451">
    <property type="entry name" value="Hexapep"/>
</dbReference>
<dbReference type="Gene3D" id="2.160.10.10">
    <property type="entry name" value="Hexapeptide repeat proteins"/>
    <property type="match status" value="1"/>
</dbReference>
<dbReference type="InterPro" id="IPR011004">
    <property type="entry name" value="Trimer_LpxA-like_sf"/>
</dbReference>
<evidence type="ECO:0000313" key="5">
    <source>
        <dbReference type="Proteomes" id="UP000622475"/>
    </source>
</evidence>
<keyword evidence="3 4" id="KW-0012">Acyltransferase</keyword>
<dbReference type="CDD" id="cd04647">
    <property type="entry name" value="LbH_MAT_like"/>
    <property type="match status" value="1"/>
</dbReference>
<sequence>MIKRIIKKALLLYAFKNVRTNNLDASIHVGKYTFFRARDKSLIDLAENVVINNYVSLYADDDGIIEIGKGVFIGDYSTLRATRTIISVGANSMIAQGVKLISTNHNYKSKAMLIHEQDIDLDKIGIVIGEDCWLAAGSVILPGVTLGKGVVVGANAVVTKNVPDYAVVVGVPAKVIAYRK</sequence>
<evidence type="ECO:0000256" key="2">
    <source>
        <dbReference type="ARBA" id="ARBA00022737"/>
    </source>
</evidence>
<dbReference type="SUPFAM" id="SSF51161">
    <property type="entry name" value="Trimeric LpxA-like enzymes"/>
    <property type="match status" value="1"/>
</dbReference>
<reference evidence="4" key="1">
    <citation type="submission" date="2020-10" db="EMBL/GenBank/DDBJ databases">
        <title>Mucilaginibacter mali sp. nov., isolated from rhizosphere soil of apple orchard.</title>
        <authorList>
            <person name="Lee J.-S."/>
            <person name="Kim H.S."/>
            <person name="Kim J.-S."/>
        </authorList>
    </citation>
    <scope>NUCLEOTIDE SEQUENCE</scope>
    <source>
        <strain evidence="4">KCTC 22746</strain>
    </source>
</reference>
<dbReference type="GO" id="GO:0016746">
    <property type="term" value="F:acyltransferase activity"/>
    <property type="evidence" value="ECO:0007669"/>
    <property type="project" value="UniProtKB-KW"/>
</dbReference>
<proteinExistence type="predicted"/>
<organism evidence="4 5">
    <name type="scientific">Mucilaginibacter myungsuensis</name>
    <dbReference type="NCBI Taxonomy" id="649104"/>
    <lineage>
        <taxon>Bacteria</taxon>
        <taxon>Pseudomonadati</taxon>
        <taxon>Bacteroidota</taxon>
        <taxon>Sphingobacteriia</taxon>
        <taxon>Sphingobacteriales</taxon>
        <taxon>Sphingobacteriaceae</taxon>
        <taxon>Mucilaginibacter</taxon>
    </lineage>
</organism>
<comment type="caution">
    <text evidence="4">The sequence shown here is derived from an EMBL/GenBank/DDBJ whole genome shotgun (WGS) entry which is preliminary data.</text>
</comment>
<keyword evidence="1" id="KW-0808">Transferase</keyword>
<evidence type="ECO:0000313" key="4">
    <source>
        <dbReference type="EMBL" id="MBE9660386.1"/>
    </source>
</evidence>
<evidence type="ECO:0000256" key="3">
    <source>
        <dbReference type="ARBA" id="ARBA00023315"/>
    </source>
</evidence>
<dbReference type="InterPro" id="IPR018357">
    <property type="entry name" value="Hexapep_transf_CS"/>
</dbReference>
<gene>
    <name evidence="4" type="ORF">IRJ16_00675</name>
</gene>
<accession>A0A929KRX0</accession>
<protein>
    <submittedName>
        <fullName evidence="4">Acyltransferase</fullName>
    </submittedName>
</protein>
<dbReference type="Pfam" id="PF00132">
    <property type="entry name" value="Hexapep"/>
    <property type="match status" value="1"/>
</dbReference>
<dbReference type="EMBL" id="JADFFL010000001">
    <property type="protein sequence ID" value="MBE9660386.1"/>
    <property type="molecule type" value="Genomic_DNA"/>
</dbReference>
<dbReference type="PROSITE" id="PS00101">
    <property type="entry name" value="HEXAPEP_TRANSFERASES"/>
    <property type="match status" value="1"/>
</dbReference>
<dbReference type="RefSeq" id="WP_194109590.1">
    <property type="nucleotide sequence ID" value="NZ_JADFFL010000001.1"/>
</dbReference>
<name>A0A929KRX0_9SPHI</name>
<dbReference type="InterPro" id="IPR051159">
    <property type="entry name" value="Hexapeptide_acetyltransf"/>
</dbReference>
<dbReference type="AlphaFoldDB" id="A0A929KRX0"/>
<keyword evidence="5" id="KW-1185">Reference proteome</keyword>
<evidence type="ECO:0000256" key="1">
    <source>
        <dbReference type="ARBA" id="ARBA00022679"/>
    </source>
</evidence>